<dbReference type="RefSeq" id="WP_229569230.1">
    <property type="nucleotide sequence ID" value="NZ_AP025226.1"/>
</dbReference>
<dbReference type="EMBL" id="AP025226">
    <property type="protein sequence ID" value="BDB98864.1"/>
    <property type="molecule type" value="Genomic_DNA"/>
</dbReference>
<dbReference type="GeneID" id="68866611"/>
<name>A0AAQ4CST3_9CREN</name>
<dbReference type="Proteomes" id="UP001319921">
    <property type="component" value="Chromosome"/>
</dbReference>
<proteinExistence type="predicted"/>
<sequence length="147" mass="17047">MIIAVPSIIEKERDDFTFIFAVLPPIVTLKNANERVRKIISKLATTLDLEEACKEEVKLCYPLIFGGVFIFNRDVIIKRYEVNGYLCNGTKENVKTVNELINSLENNIEWCFRFSDNDILCYSKNKIADIECKWIDNIGLRFIMDTL</sequence>
<gene>
    <name evidence="1" type="ORF">SACC_18810</name>
</gene>
<dbReference type="KEGG" id="scas:SACC_18810"/>
<evidence type="ECO:0000313" key="1">
    <source>
        <dbReference type="EMBL" id="BDB98864.1"/>
    </source>
</evidence>
<reference evidence="1 2" key="1">
    <citation type="journal article" date="2022" name="Microbiol. Resour. Announc.">
        <title>Complete Genome Sequence of the Hyperthermophilic and Acidophilic Archaeon Saccharolobus caldissimus Strain HS-3T.</title>
        <authorList>
            <person name="Sakai H.D."/>
            <person name="Kurosawa N."/>
        </authorList>
    </citation>
    <scope>NUCLEOTIDE SEQUENCE [LARGE SCALE GENOMIC DNA]</scope>
    <source>
        <strain evidence="1 2">JCM32116</strain>
    </source>
</reference>
<dbReference type="AlphaFoldDB" id="A0AAQ4CST3"/>
<protein>
    <submittedName>
        <fullName evidence="1">Uncharacterized protein</fullName>
    </submittedName>
</protein>
<organism evidence="1 2">
    <name type="scientific">Saccharolobus caldissimus</name>
    <dbReference type="NCBI Taxonomy" id="1702097"/>
    <lineage>
        <taxon>Archaea</taxon>
        <taxon>Thermoproteota</taxon>
        <taxon>Thermoprotei</taxon>
        <taxon>Sulfolobales</taxon>
        <taxon>Sulfolobaceae</taxon>
        <taxon>Saccharolobus</taxon>
    </lineage>
</organism>
<evidence type="ECO:0000313" key="2">
    <source>
        <dbReference type="Proteomes" id="UP001319921"/>
    </source>
</evidence>
<keyword evidence="2" id="KW-1185">Reference proteome</keyword>
<accession>A0AAQ4CST3</accession>